<dbReference type="SUPFAM" id="SSF52540">
    <property type="entry name" value="P-loop containing nucleoside triphosphate hydrolases"/>
    <property type="match status" value="1"/>
</dbReference>
<dbReference type="GO" id="GO:0016887">
    <property type="term" value="F:ATP hydrolysis activity"/>
    <property type="evidence" value="ECO:0007669"/>
    <property type="project" value="InterPro"/>
</dbReference>
<accession>A0A7G1G4M5</accession>
<reference evidence="5 6" key="1">
    <citation type="submission" date="2018-06" db="EMBL/GenBank/DDBJ databases">
        <title>Genome sequencing of Oceanotoga sp. sy52.</title>
        <authorList>
            <person name="Mori K."/>
        </authorList>
    </citation>
    <scope>NUCLEOTIDE SEQUENCE [LARGE SCALE GENOMIC DNA]</scope>
    <source>
        <strain evidence="6">sy52</strain>
    </source>
</reference>
<dbReference type="KEGG" id="ocy:OSSY52_16110"/>
<evidence type="ECO:0000313" key="6">
    <source>
        <dbReference type="Proteomes" id="UP000516361"/>
    </source>
</evidence>
<dbReference type="InParanoid" id="A0A7G1G4M5"/>
<protein>
    <submittedName>
        <fullName evidence="5">ABC transporter ATP-binding protein</fullName>
    </submittedName>
</protein>
<evidence type="ECO:0000256" key="1">
    <source>
        <dbReference type="ARBA" id="ARBA00022448"/>
    </source>
</evidence>
<evidence type="ECO:0000256" key="3">
    <source>
        <dbReference type="ARBA" id="ARBA00022840"/>
    </source>
</evidence>
<dbReference type="Proteomes" id="UP000516361">
    <property type="component" value="Chromosome"/>
</dbReference>
<dbReference type="InterPro" id="IPR051782">
    <property type="entry name" value="ABC_Transporter_VariousFunc"/>
</dbReference>
<gene>
    <name evidence="5" type="ORF">OSSY52_16110</name>
</gene>
<dbReference type="PANTHER" id="PTHR42939:SF1">
    <property type="entry name" value="ABC TRANSPORTER ATP-BINDING PROTEIN ALBC-RELATED"/>
    <property type="match status" value="1"/>
</dbReference>
<dbReference type="EMBL" id="AP018712">
    <property type="protein sequence ID" value="BBE31470.1"/>
    <property type="molecule type" value="Genomic_DNA"/>
</dbReference>
<feature type="domain" description="ABC transporter" evidence="4">
    <location>
        <begin position="4"/>
        <end position="227"/>
    </location>
</feature>
<dbReference type="SMART" id="SM00382">
    <property type="entry name" value="AAA"/>
    <property type="match status" value="1"/>
</dbReference>
<keyword evidence="3 5" id="KW-0067">ATP-binding</keyword>
<dbReference type="CDD" id="cd03230">
    <property type="entry name" value="ABC_DR_subfamily_A"/>
    <property type="match status" value="1"/>
</dbReference>
<dbReference type="Gene3D" id="3.40.50.300">
    <property type="entry name" value="P-loop containing nucleotide triphosphate hydrolases"/>
    <property type="match status" value="1"/>
</dbReference>
<evidence type="ECO:0000259" key="4">
    <source>
        <dbReference type="PROSITE" id="PS50893"/>
    </source>
</evidence>
<evidence type="ECO:0000313" key="5">
    <source>
        <dbReference type="EMBL" id="BBE31470.1"/>
    </source>
</evidence>
<evidence type="ECO:0000256" key="2">
    <source>
        <dbReference type="ARBA" id="ARBA00022741"/>
    </source>
</evidence>
<proteinExistence type="predicted"/>
<name>A0A7G1G4M5_9BACT</name>
<dbReference type="PROSITE" id="PS50893">
    <property type="entry name" value="ABC_TRANSPORTER_2"/>
    <property type="match status" value="1"/>
</dbReference>
<dbReference type="Pfam" id="PF00005">
    <property type="entry name" value="ABC_tran"/>
    <property type="match status" value="1"/>
</dbReference>
<dbReference type="InterPro" id="IPR003593">
    <property type="entry name" value="AAA+_ATPase"/>
</dbReference>
<organism evidence="5 6">
    <name type="scientific">Tepiditoga spiralis</name>
    <dbReference type="NCBI Taxonomy" id="2108365"/>
    <lineage>
        <taxon>Bacteria</taxon>
        <taxon>Thermotogati</taxon>
        <taxon>Thermotogota</taxon>
        <taxon>Thermotogae</taxon>
        <taxon>Petrotogales</taxon>
        <taxon>Petrotogaceae</taxon>
        <taxon>Tepiditoga</taxon>
    </lineage>
</organism>
<dbReference type="RefSeq" id="WP_190614023.1">
    <property type="nucleotide sequence ID" value="NZ_AP018712.1"/>
</dbReference>
<keyword evidence="1" id="KW-0813">Transport</keyword>
<keyword evidence="2" id="KW-0547">Nucleotide-binding</keyword>
<keyword evidence="6" id="KW-1185">Reference proteome</keyword>
<sequence>MSLIEVKSLKKMYKFGKRTLKKISFNIEEGEILSIIGPNGAGKTTILKSLLKLIKSGGEIKYKNNKITENDIINDFSYLPEDKVLYENYTPNEFIKLINNIDKKFNLKKALEYLDNFKIDKNIKLKKMSAGKKVLFYFIITISRNSNVYLFDEPTIFLDSITKKKILEEILKLSYDNKTIIFTTQILSEVEFISSKVLILNNGKIVEFDYIDKIKSRYIGLLTSNDLKDFISKKNIVNNEYLYIVDKKKYDTSLFKTEDLTFETIYEELIGGHENV</sequence>
<dbReference type="AlphaFoldDB" id="A0A7G1G4M5"/>
<dbReference type="PANTHER" id="PTHR42939">
    <property type="entry name" value="ABC TRANSPORTER ATP-BINDING PROTEIN ALBC-RELATED"/>
    <property type="match status" value="1"/>
</dbReference>
<dbReference type="InterPro" id="IPR003439">
    <property type="entry name" value="ABC_transporter-like_ATP-bd"/>
</dbReference>
<dbReference type="InterPro" id="IPR027417">
    <property type="entry name" value="P-loop_NTPase"/>
</dbReference>
<dbReference type="GO" id="GO:0005524">
    <property type="term" value="F:ATP binding"/>
    <property type="evidence" value="ECO:0007669"/>
    <property type="project" value="UniProtKB-KW"/>
</dbReference>